<dbReference type="HOGENOM" id="CLU_396973_0_0_1"/>
<comment type="caution">
    <text evidence="2">The sequence shown here is derived from an EMBL/GenBank/DDBJ whole genome shotgun (WGS) entry which is preliminary data.</text>
</comment>
<organism evidence="2 3">
    <name type="scientific">Thanatephorus cucumeris (strain AG1-IA)</name>
    <name type="common">Rice sheath blight fungus</name>
    <name type="synonym">Rhizoctonia solani</name>
    <dbReference type="NCBI Taxonomy" id="983506"/>
    <lineage>
        <taxon>Eukaryota</taxon>
        <taxon>Fungi</taxon>
        <taxon>Dikarya</taxon>
        <taxon>Basidiomycota</taxon>
        <taxon>Agaricomycotina</taxon>
        <taxon>Agaricomycetes</taxon>
        <taxon>Cantharellales</taxon>
        <taxon>Ceratobasidiaceae</taxon>
        <taxon>Rhizoctonia</taxon>
        <taxon>Rhizoctonia solani AG-1</taxon>
    </lineage>
</organism>
<evidence type="ECO:0000256" key="1">
    <source>
        <dbReference type="SAM" id="MobiDB-lite"/>
    </source>
</evidence>
<gene>
    <name evidence="2" type="ORF">AG1IA_01475</name>
</gene>
<feature type="compositionally biased region" description="Basic and acidic residues" evidence="1">
    <location>
        <begin position="533"/>
        <end position="543"/>
    </location>
</feature>
<accession>L8X649</accession>
<protein>
    <submittedName>
        <fullName evidence="2">Uncharacterized protein</fullName>
    </submittedName>
</protein>
<feature type="compositionally biased region" description="Polar residues" evidence="1">
    <location>
        <begin position="549"/>
        <end position="565"/>
    </location>
</feature>
<sequence length="764" mass="81299">MQLIFTPALGATTRLGVVPGTTVQFAARVSTRDYNEALANGTRVELWGDLPRGSATGDWAATCFEAALVPPEHHDSGAPPNVLSLLPANPEPVPTTSAAPETTLLVANFTIPSDVHSADYQFTYRLAHSNESSTWYTWLGDAGSNGHLIIDQEAPAIEGLVFTANWKTDPNDAQLSPADGTVATLAGPVDWSGWALDLDPTSESPATPRRFSTLPKALNATHLALFPNPGLTTLNPASHSPIFVSTSSRLSINDRALIAQGSPIKITPLSRSAVEASLPAHALLLAESASTHPFLVVHDTRGNSLSILPIAPTTPGTQVISLDLDQANITASSPGKSLLFSPSSNKATVYTQGARVAVPVLGGDVQVCDVYALGEDGRWDVGVVGGTKIAIPEPEPEPESEYPASIAENEAPKVAPPPIETRSLMQELNVALSPETPAEARIDVAPTKQPELRAVPETLESELEHERSRAVTPRPTLPPPTFIHGENHTILGLFQNIVVVFMYYVACGAWNLFSWAFRMFGVGAHSSSPVKPADVESPAHKNTELPSMGISTPRGSLSESGSDVGSLNEITPTPIEPMHVAHVAVVDPQLGEASCSPPSPTQSPTRKPRNMPLTPPMSPKATDQFVIPGLPVEPVVSKPKLAFATPQKATLVVVSSAPDADTDELAVKVGGVRIPTAWDAYEGRTWVFDVEVGKETLEIGLISRLTCCLFVYLPTLQILDCLAAPFFSLILLLCALKSNDLLVKMGILKDSDCVIGRSYWLLRL</sequence>
<name>L8X649_THACA</name>
<evidence type="ECO:0000313" key="2">
    <source>
        <dbReference type="EMBL" id="ELU44513.1"/>
    </source>
</evidence>
<evidence type="ECO:0000313" key="3">
    <source>
        <dbReference type="Proteomes" id="UP000011668"/>
    </source>
</evidence>
<feature type="region of interest" description="Disordered" evidence="1">
    <location>
        <begin position="590"/>
        <end position="614"/>
    </location>
</feature>
<dbReference type="AlphaFoldDB" id="L8X649"/>
<dbReference type="Proteomes" id="UP000011668">
    <property type="component" value="Unassembled WGS sequence"/>
</dbReference>
<dbReference type="OMA" id="PHLIRRY"/>
<dbReference type="OrthoDB" id="3178019at2759"/>
<feature type="region of interest" description="Disordered" evidence="1">
    <location>
        <begin position="527"/>
        <end position="565"/>
    </location>
</feature>
<keyword evidence="3" id="KW-1185">Reference proteome</keyword>
<dbReference type="EMBL" id="AFRT01000299">
    <property type="protein sequence ID" value="ELU44513.1"/>
    <property type="molecule type" value="Genomic_DNA"/>
</dbReference>
<proteinExistence type="predicted"/>
<reference evidence="2 3" key="1">
    <citation type="journal article" date="2013" name="Nat. Commun.">
        <title>The evolution and pathogenic mechanisms of the rice sheath blight pathogen.</title>
        <authorList>
            <person name="Zheng A."/>
            <person name="Lin R."/>
            <person name="Xu L."/>
            <person name="Qin P."/>
            <person name="Tang C."/>
            <person name="Ai P."/>
            <person name="Zhang D."/>
            <person name="Liu Y."/>
            <person name="Sun Z."/>
            <person name="Feng H."/>
            <person name="Wang Y."/>
            <person name="Chen Y."/>
            <person name="Liang X."/>
            <person name="Fu R."/>
            <person name="Li Q."/>
            <person name="Zhang J."/>
            <person name="Yu X."/>
            <person name="Xie Z."/>
            <person name="Ding L."/>
            <person name="Guan P."/>
            <person name="Tang J."/>
            <person name="Liang Y."/>
            <person name="Wang S."/>
            <person name="Deng Q."/>
            <person name="Li S."/>
            <person name="Zhu J."/>
            <person name="Wang L."/>
            <person name="Liu H."/>
            <person name="Li P."/>
        </authorList>
    </citation>
    <scope>NUCLEOTIDE SEQUENCE [LARGE SCALE GENOMIC DNA]</scope>
    <source>
        <strain evidence="3">AG-1 IA</strain>
    </source>
</reference>
<feature type="region of interest" description="Disordered" evidence="1">
    <location>
        <begin position="459"/>
        <end position="479"/>
    </location>
</feature>